<dbReference type="GeneID" id="30996932"/>
<evidence type="ECO:0000313" key="4">
    <source>
        <dbReference type="Proteomes" id="UP000095085"/>
    </source>
</evidence>
<dbReference type="InterPro" id="IPR045307">
    <property type="entry name" value="ADCK1_dom"/>
</dbReference>
<dbReference type="EMBL" id="KV454544">
    <property type="protein sequence ID" value="ODV65741.1"/>
    <property type="molecule type" value="Genomic_DNA"/>
</dbReference>
<dbReference type="STRING" id="984485.A0A1E4RER9"/>
<dbReference type="Proteomes" id="UP000095085">
    <property type="component" value="Unassembled WGS sequence"/>
</dbReference>
<evidence type="ECO:0000256" key="1">
    <source>
        <dbReference type="ARBA" id="ARBA00009670"/>
    </source>
</evidence>
<protein>
    <submittedName>
        <fullName evidence="3">ABC1-domain-containing protein</fullName>
    </submittedName>
</protein>
<sequence length="537" mass="62017">MQLSKLDGKQQKSSYTLYLSQLLVKYVVVPGLIGAGVYAVDEIWYLSLLQRSIRAVYGFLKIAYYYSYGKSSFDSTESLHQYAADELLKILMKNKGIYIKLGQAIANQGSVFPIAFQRNFVKLYDDAANDEWESIDKMLKKNLGEDYEGEVFEYIDHKPFASASIAQVHQARLKNGGDDVAVKIQHDYIDKQIVVDLAVYRLISKIYEAAFGIPFTFFTRYISDQLMKETDFEHELQNAEGLRALIDSDSGLRNIYIPKNYQELSTKQVLISEWINGVSLTDKQKLIDLGFSLGAIMNQYLKLFGKQIFEYGFVHSDPHPGNLLVRYVNGKQQLVILDHGLYIKLPEKFKIEYAQLWRYLFELNRNGIKEVGTKWGINSIDLFATMIQLKPTTSPDFNKMNDRRNANDLLFNFLSDERKFPLELLFLSRTMRMIQNLNQTFGSPVNRINVLTIEATNSLLKNTTNSNLIFWSKSLESWNLIKLKLVLFTSNLVFYFFRIKQILYGDRYGGKGEGIEDYIEHYMNNTARSLGLELEHK</sequence>
<accession>A0A1E4RER9</accession>
<dbReference type="CDD" id="cd13969">
    <property type="entry name" value="ADCK1-like"/>
    <property type="match status" value="1"/>
</dbReference>
<evidence type="ECO:0000259" key="2">
    <source>
        <dbReference type="Pfam" id="PF03109"/>
    </source>
</evidence>
<dbReference type="InterPro" id="IPR011009">
    <property type="entry name" value="Kinase-like_dom_sf"/>
</dbReference>
<keyword evidence="4" id="KW-1185">Reference proteome</keyword>
<dbReference type="PANTHER" id="PTHR43173:SF37">
    <property type="entry name" value="ABC1 FAMILY PROTEIN C10F6.14C"/>
    <property type="match status" value="1"/>
</dbReference>
<dbReference type="OrthoDB" id="427480at2759"/>
<organism evidence="3 4">
    <name type="scientific">Hyphopichia burtonii NRRL Y-1933</name>
    <dbReference type="NCBI Taxonomy" id="984485"/>
    <lineage>
        <taxon>Eukaryota</taxon>
        <taxon>Fungi</taxon>
        <taxon>Dikarya</taxon>
        <taxon>Ascomycota</taxon>
        <taxon>Saccharomycotina</taxon>
        <taxon>Pichiomycetes</taxon>
        <taxon>Debaryomycetaceae</taxon>
        <taxon>Hyphopichia</taxon>
    </lineage>
</organism>
<feature type="domain" description="ABC1 atypical kinase-like" evidence="2">
    <location>
        <begin position="123"/>
        <end position="371"/>
    </location>
</feature>
<dbReference type="SUPFAM" id="SSF56112">
    <property type="entry name" value="Protein kinase-like (PK-like)"/>
    <property type="match status" value="1"/>
</dbReference>
<dbReference type="RefSeq" id="XP_020074808.1">
    <property type="nucleotide sequence ID" value="XM_020222383.1"/>
</dbReference>
<dbReference type="InterPro" id="IPR051130">
    <property type="entry name" value="Mito_struct-func_regulator"/>
</dbReference>
<dbReference type="PANTHER" id="PTHR43173">
    <property type="entry name" value="ABC1 FAMILY PROTEIN"/>
    <property type="match status" value="1"/>
</dbReference>
<dbReference type="InterPro" id="IPR004147">
    <property type="entry name" value="ABC1_dom"/>
</dbReference>
<dbReference type="AlphaFoldDB" id="A0A1E4RER9"/>
<proteinExistence type="inferred from homology"/>
<dbReference type="Pfam" id="PF03109">
    <property type="entry name" value="ABC1"/>
    <property type="match status" value="1"/>
</dbReference>
<reference evidence="4" key="1">
    <citation type="submission" date="2016-05" db="EMBL/GenBank/DDBJ databases">
        <title>Comparative genomics of biotechnologically important yeasts.</title>
        <authorList>
            <consortium name="DOE Joint Genome Institute"/>
            <person name="Riley R."/>
            <person name="Haridas S."/>
            <person name="Wolfe K.H."/>
            <person name="Lopes M.R."/>
            <person name="Hittinger C.T."/>
            <person name="Goker M."/>
            <person name="Salamov A."/>
            <person name="Wisecaver J."/>
            <person name="Long T.M."/>
            <person name="Aerts A.L."/>
            <person name="Barry K."/>
            <person name="Choi C."/>
            <person name="Clum A."/>
            <person name="Coughlan A.Y."/>
            <person name="Deshpande S."/>
            <person name="Douglass A.P."/>
            <person name="Hanson S.J."/>
            <person name="Klenk H.-P."/>
            <person name="Labutti K."/>
            <person name="Lapidus A."/>
            <person name="Lindquist E."/>
            <person name="Lipzen A."/>
            <person name="Meier-Kolthoff J.P."/>
            <person name="Ohm R.A."/>
            <person name="Otillar R.P."/>
            <person name="Pangilinan J."/>
            <person name="Peng Y."/>
            <person name="Rokas A."/>
            <person name="Rosa C.A."/>
            <person name="Scheuner C."/>
            <person name="Sibirny A.A."/>
            <person name="Slot J.C."/>
            <person name="Stielow J.B."/>
            <person name="Sun H."/>
            <person name="Kurtzman C.P."/>
            <person name="Blackwell M."/>
            <person name="Grigoriev I.V."/>
            <person name="Jeffries T.W."/>
        </authorList>
    </citation>
    <scope>NUCLEOTIDE SEQUENCE [LARGE SCALE GENOMIC DNA]</scope>
    <source>
        <strain evidence="4">NRRL Y-1933</strain>
    </source>
</reference>
<comment type="similarity">
    <text evidence="1">Belongs to the protein kinase superfamily. ADCK protein kinase family.</text>
</comment>
<gene>
    <name evidence="3" type="ORF">HYPBUDRAFT_158552</name>
</gene>
<name>A0A1E4RER9_9ASCO</name>
<evidence type="ECO:0000313" key="3">
    <source>
        <dbReference type="EMBL" id="ODV65741.1"/>
    </source>
</evidence>